<accession>A0A370BKF2</accession>
<dbReference type="GO" id="GO:0016874">
    <property type="term" value="F:ligase activity"/>
    <property type="evidence" value="ECO:0007669"/>
    <property type="project" value="UniProtKB-KW"/>
</dbReference>
<dbReference type="PANTHER" id="PTHR22754">
    <property type="entry name" value="DISCO-INTERACTING PROTEIN 2 DIP2 -RELATED"/>
    <property type="match status" value="1"/>
</dbReference>
<dbReference type="Proteomes" id="UP000253741">
    <property type="component" value="Unassembled WGS sequence"/>
</dbReference>
<keyword evidence="4" id="KW-1185">Reference proteome</keyword>
<keyword evidence="3" id="KW-0436">Ligase</keyword>
<dbReference type="OrthoDB" id="3671040at2"/>
<dbReference type="SUPFAM" id="SSF56801">
    <property type="entry name" value="Acetyl-CoA synthetase-like"/>
    <property type="match status" value="1"/>
</dbReference>
<dbReference type="PROSITE" id="PS00455">
    <property type="entry name" value="AMP_BINDING"/>
    <property type="match status" value="1"/>
</dbReference>
<protein>
    <submittedName>
        <fullName evidence="3">Fatty-acid--CoA ligase</fullName>
    </submittedName>
</protein>
<dbReference type="PROSITE" id="PS50835">
    <property type="entry name" value="IG_LIKE"/>
    <property type="match status" value="1"/>
</dbReference>
<proteinExistence type="inferred from homology"/>
<dbReference type="GO" id="GO:0005886">
    <property type="term" value="C:plasma membrane"/>
    <property type="evidence" value="ECO:0007669"/>
    <property type="project" value="TreeGrafter"/>
</dbReference>
<dbReference type="InterPro" id="IPR045851">
    <property type="entry name" value="AMP-bd_C_sf"/>
</dbReference>
<dbReference type="GO" id="GO:0006633">
    <property type="term" value="P:fatty acid biosynthetic process"/>
    <property type="evidence" value="ECO:0007669"/>
    <property type="project" value="TreeGrafter"/>
</dbReference>
<dbReference type="Gene3D" id="3.30.300.30">
    <property type="match status" value="1"/>
</dbReference>
<dbReference type="PANTHER" id="PTHR22754:SF32">
    <property type="entry name" value="DISCO-INTERACTING PROTEIN 2"/>
    <property type="match status" value="1"/>
</dbReference>
<sequence>MRSSLLSGETLTECFLHHTQASPNAAAVFPGSEERVTATELAEESLRCALGLMEHGVGPGSIVGLLVPTDARFLSLFLGVQRSGAACSVLPLPAGFGDEQGTARRLARILRVGGIRHVVLGDSFKNLGALLVEQVPGLVLIDPRVAATGSARLLPGVDPQALSVVQFTSGSTSAPKGVQLTQSAMAAGLLACVVSGKFSPDDVFMQWVPTFHDMGLVGLFSHLLNGADVHVFTPTAFLRRPAQLLKYFAEHHGTVMTGPDFSYAQIIEATPPELVEQLDLSAWRLAFNGAEPVSAATAERFTAHLAPAGLRDTVMYPVYGMAEATLGITFPEPGSPVRVLSVDRAELAATGRAKPVARDARGAKDVVALGSPVHGIGMRLMTQEGRECAPGELGEVQITGAPVTSGYYNNPEATAAAFDGRWFRTGDVGFQHEGDLFVTGRTKEMVIVRGQNFFPDDIEAIAREAPGVYRKRCVAFSDVEESGAEVVRVVVEADPRKAGANLASEIAAGVVREMDFSDVRVHLVKPRWITRTTSGKWQRSLTRRRLAEVNAEAVTAGQTNAD</sequence>
<dbReference type="InterPro" id="IPR007110">
    <property type="entry name" value="Ig-like_dom"/>
</dbReference>
<evidence type="ECO:0000313" key="4">
    <source>
        <dbReference type="Proteomes" id="UP000253741"/>
    </source>
</evidence>
<dbReference type="GO" id="GO:0070566">
    <property type="term" value="F:adenylyltransferase activity"/>
    <property type="evidence" value="ECO:0007669"/>
    <property type="project" value="TreeGrafter"/>
</dbReference>
<dbReference type="Gene3D" id="3.40.50.12780">
    <property type="entry name" value="N-terminal domain of ligase-like"/>
    <property type="match status" value="1"/>
</dbReference>
<evidence type="ECO:0000259" key="2">
    <source>
        <dbReference type="PROSITE" id="PS50835"/>
    </source>
</evidence>
<dbReference type="RefSeq" id="WP_114621898.1">
    <property type="nucleotide sequence ID" value="NZ_QQNA01000009.1"/>
</dbReference>
<evidence type="ECO:0000313" key="3">
    <source>
        <dbReference type="EMBL" id="RDG39815.1"/>
    </source>
</evidence>
<dbReference type="AlphaFoldDB" id="A0A370BKF2"/>
<comment type="caution">
    <text evidence="3">The sequence shown here is derived from an EMBL/GenBank/DDBJ whole genome shotgun (WGS) entry which is preliminary data.</text>
</comment>
<dbReference type="InterPro" id="IPR042099">
    <property type="entry name" value="ANL_N_sf"/>
</dbReference>
<gene>
    <name evidence="3" type="ORF">DVH02_01910</name>
</gene>
<dbReference type="EMBL" id="QQNA01000009">
    <property type="protein sequence ID" value="RDG39815.1"/>
    <property type="molecule type" value="Genomic_DNA"/>
</dbReference>
<dbReference type="InterPro" id="IPR020845">
    <property type="entry name" value="AMP-binding_CS"/>
</dbReference>
<dbReference type="Pfam" id="PF00501">
    <property type="entry name" value="AMP-binding"/>
    <property type="match status" value="1"/>
</dbReference>
<evidence type="ECO:0000256" key="1">
    <source>
        <dbReference type="ARBA" id="ARBA00006432"/>
    </source>
</evidence>
<dbReference type="InterPro" id="IPR000873">
    <property type="entry name" value="AMP-dep_synth/lig_dom"/>
</dbReference>
<name>A0A370BKF2_9ACTN</name>
<feature type="domain" description="Ig-like" evidence="2">
    <location>
        <begin position="159"/>
        <end position="207"/>
    </location>
</feature>
<comment type="similarity">
    <text evidence="1">Belongs to the ATP-dependent AMP-binding enzyme family.</text>
</comment>
<reference evidence="3 4" key="1">
    <citation type="submission" date="2018-07" db="EMBL/GenBank/DDBJ databases">
        <title>Streptomyces species from bats.</title>
        <authorList>
            <person name="Dunlap C."/>
        </authorList>
    </citation>
    <scope>NUCLEOTIDE SEQUENCE [LARGE SCALE GENOMIC DNA]</scope>
    <source>
        <strain evidence="3 4">AC230</strain>
    </source>
</reference>
<organism evidence="3 4">
    <name type="scientific">Streptomyces corynorhini</name>
    <dbReference type="NCBI Taxonomy" id="2282652"/>
    <lineage>
        <taxon>Bacteria</taxon>
        <taxon>Bacillati</taxon>
        <taxon>Actinomycetota</taxon>
        <taxon>Actinomycetes</taxon>
        <taxon>Kitasatosporales</taxon>
        <taxon>Streptomycetaceae</taxon>
        <taxon>Streptomyces</taxon>
    </lineage>
</organism>